<keyword evidence="1" id="KW-1133">Transmembrane helix</keyword>
<keyword evidence="1" id="KW-0812">Transmembrane</keyword>
<comment type="caution">
    <text evidence="2">The sequence shown here is derived from an EMBL/GenBank/DDBJ whole genome shotgun (WGS) entry which is preliminary data.</text>
</comment>
<dbReference type="EMBL" id="JABERL010000068">
    <property type="protein sequence ID" value="NNH79204.1"/>
    <property type="molecule type" value="Genomic_DNA"/>
</dbReference>
<name>A0A7Y2WCC7_9GAMM</name>
<dbReference type="Pfam" id="PF07178">
    <property type="entry name" value="TraL"/>
    <property type="match status" value="1"/>
</dbReference>
<sequence length="95" mass="11126">MSLTPMEIPDDIDGPPFLLVFESDELGIYLSIVFACLFTKTNIVIMCLIIYGFSKIYVNYKKRSMAGFYIHYPYRWGIVPLNKYFKNGSIMEYKE</sequence>
<organism evidence="2 3">
    <name type="scientific">Acinetobacter terrae</name>
    <dbReference type="NCBI Taxonomy" id="2731247"/>
    <lineage>
        <taxon>Bacteria</taxon>
        <taxon>Pseudomonadati</taxon>
        <taxon>Pseudomonadota</taxon>
        <taxon>Gammaproteobacteria</taxon>
        <taxon>Moraxellales</taxon>
        <taxon>Moraxellaceae</taxon>
        <taxon>Acinetobacter</taxon>
        <taxon>Acinetobacter Taxon 24</taxon>
    </lineage>
</organism>
<keyword evidence="1" id="KW-0472">Membrane</keyword>
<reference evidence="2 3" key="1">
    <citation type="submission" date="2020-04" db="EMBL/GenBank/DDBJ databases">
        <title>Acinetobacter Taxon 24.</title>
        <authorList>
            <person name="Nemec A."/>
            <person name="Radolfova-Krizova L."/>
            <person name="Higgins P.G."/>
            <person name="Spanelova P."/>
        </authorList>
    </citation>
    <scope>NUCLEOTIDE SEQUENCE [LARGE SCALE GENOMIC DNA]</scope>
    <source>
        <strain evidence="2 3">ANC 5380</strain>
    </source>
</reference>
<evidence type="ECO:0000313" key="3">
    <source>
        <dbReference type="Proteomes" id="UP000569202"/>
    </source>
</evidence>
<evidence type="ECO:0008006" key="4">
    <source>
        <dbReference type="Google" id="ProtNLM"/>
    </source>
</evidence>
<evidence type="ECO:0000313" key="2">
    <source>
        <dbReference type="EMBL" id="NNH79204.1"/>
    </source>
</evidence>
<proteinExistence type="predicted"/>
<dbReference type="RefSeq" id="WP_171541262.1">
    <property type="nucleotide sequence ID" value="NZ_JABERL010000068.1"/>
</dbReference>
<dbReference type="GO" id="GO:0019867">
    <property type="term" value="C:outer membrane"/>
    <property type="evidence" value="ECO:0007669"/>
    <property type="project" value="InterPro"/>
</dbReference>
<evidence type="ECO:0000256" key="1">
    <source>
        <dbReference type="SAM" id="Phobius"/>
    </source>
</evidence>
<protein>
    <recommendedName>
        <fullName evidence="4">Type IV conjugative transfer system protein TraL</fullName>
    </recommendedName>
</protein>
<dbReference type="AlphaFoldDB" id="A0A7Y2WCC7"/>
<feature type="transmembrane region" description="Helical" evidence="1">
    <location>
        <begin position="26"/>
        <end position="53"/>
    </location>
</feature>
<dbReference type="InterPro" id="IPR009838">
    <property type="entry name" value="T4SS_TraL"/>
</dbReference>
<gene>
    <name evidence="2" type="ORF">HLH17_16425</name>
</gene>
<accession>A0A7Y2WCC7</accession>
<dbReference type="Proteomes" id="UP000569202">
    <property type="component" value="Unassembled WGS sequence"/>
</dbReference>